<organism evidence="1 2">
    <name type="scientific">Mucuna pruriens</name>
    <name type="common">Velvet bean</name>
    <name type="synonym">Dolichos pruriens</name>
    <dbReference type="NCBI Taxonomy" id="157652"/>
    <lineage>
        <taxon>Eukaryota</taxon>
        <taxon>Viridiplantae</taxon>
        <taxon>Streptophyta</taxon>
        <taxon>Embryophyta</taxon>
        <taxon>Tracheophyta</taxon>
        <taxon>Spermatophyta</taxon>
        <taxon>Magnoliopsida</taxon>
        <taxon>eudicotyledons</taxon>
        <taxon>Gunneridae</taxon>
        <taxon>Pentapetalae</taxon>
        <taxon>rosids</taxon>
        <taxon>fabids</taxon>
        <taxon>Fabales</taxon>
        <taxon>Fabaceae</taxon>
        <taxon>Papilionoideae</taxon>
        <taxon>50 kb inversion clade</taxon>
        <taxon>NPAAA clade</taxon>
        <taxon>indigoferoid/millettioid clade</taxon>
        <taxon>Phaseoleae</taxon>
        <taxon>Mucuna</taxon>
    </lineage>
</organism>
<evidence type="ECO:0000313" key="2">
    <source>
        <dbReference type="Proteomes" id="UP000257109"/>
    </source>
</evidence>
<name>A0A371H139_MUCPR</name>
<accession>A0A371H139</accession>
<keyword evidence="2" id="KW-1185">Reference proteome</keyword>
<dbReference type="Proteomes" id="UP000257109">
    <property type="component" value="Unassembled WGS sequence"/>
</dbReference>
<evidence type="ECO:0000313" key="1">
    <source>
        <dbReference type="EMBL" id="RDX96532.1"/>
    </source>
</evidence>
<gene>
    <name evidence="1" type="ORF">CR513_20799</name>
</gene>
<protein>
    <submittedName>
        <fullName evidence="1">Uncharacterized protein</fullName>
    </submittedName>
</protein>
<dbReference type="AlphaFoldDB" id="A0A371H139"/>
<proteinExistence type="predicted"/>
<dbReference type="EMBL" id="QJKJ01003861">
    <property type="protein sequence ID" value="RDX96532.1"/>
    <property type="molecule type" value="Genomic_DNA"/>
</dbReference>
<comment type="caution">
    <text evidence="1">The sequence shown here is derived from an EMBL/GenBank/DDBJ whole genome shotgun (WGS) entry which is preliminary data.</text>
</comment>
<reference evidence="1" key="1">
    <citation type="submission" date="2018-05" db="EMBL/GenBank/DDBJ databases">
        <title>Draft genome of Mucuna pruriens seed.</title>
        <authorList>
            <person name="Nnadi N.E."/>
            <person name="Vos R."/>
            <person name="Hasami M.H."/>
            <person name="Devisetty U.K."/>
            <person name="Aguiy J.C."/>
        </authorList>
    </citation>
    <scope>NUCLEOTIDE SEQUENCE [LARGE SCALE GENOMIC DNA]</scope>
    <source>
        <strain evidence="1">JCA_2017</strain>
    </source>
</reference>
<sequence>MAKDKVITLGPNELLNLVSSYRLDDCNYLQCAQYICTTLKGCKKLSHIQGNNLPKDDPKVKKPDD</sequence>
<dbReference type="OrthoDB" id="1701283at2759"/>
<feature type="non-terminal residue" evidence="1">
    <location>
        <position position="1"/>
    </location>
</feature>